<dbReference type="Proteomes" id="UP001519332">
    <property type="component" value="Unassembled WGS sequence"/>
</dbReference>
<dbReference type="Pfam" id="PF14200">
    <property type="entry name" value="RicinB_lectin_2"/>
    <property type="match status" value="1"/>
</dbReference>
<organism evidence="2 3">
    <name type="scientific">Kibdelosporangium banguiense</name>
    <dbReference type="NCBI Taxonomy" id="1365924"/>
    <lineage>
        <taxon>Bacteria</taxon>
        <taxon>Bacillati</taxon>
        <taxon>Actinomycetota</taxon>
        <taxon>Actinomycetes</taxon>
        <taxon>Pseudonocardiales</taxon>
        <taxon>Pseudonocardiaceae</taxon>
        <taxon>Kibdelosporangium</taxon>
    </lineage>
</organism>
<proteinExistence type="predicted"/>
<keyword evidence="3" id="KW-1185">Reference proteome</keyword>
<reference evidence="2 3" key="1">
    <citation type="submission" date="2021-03" db="EMBL/GenBank/DDBJ databases">
        <title>Sequencing the genomes of 1000 actinobacteria strains.</title>
        <authorList>
            <person name="Klenk H.-P."/>
        </authorList>
    </citation>
    <scope>NUCLEOTIDE SEQUENCE [LARGE SCALE GENOMIC DNA]</scope>
    <source>
        <strain evidence="2 3">DSM 46670</strain>
    </source>
</reference>
<evidence type="ECO:0000313" key="3">
    <source>
        <dbReference type="Proteomes" id="UP001519332"/>
    </source>
</evidence>
<dbReference type="RefSeq" id="WP_209642242.1">
    <property type="nucleotide sequence ID" value="NZ_JAGINW010000001.1"/>
</dbReference>
<sequence>MARRSHRWAGGAIALVVAGGLVAGSGIPQANQQFRFDYVEGGGVDVAVRARPVHSEKCLDLTGASQGNGAPLIQWACADATKSNQLFYLRPEP</sequence>
<dbReference type="EMBL" id="JAGINW010000001">
    <property type="protein sequence ID" value="MBP2324985.1"/>
    <property type="molecule type" value="Genomic_DNA"/>
</dbReference>
<accession>A0ABS4TKN6</accession>
<gene>
    <name evidence="2" type="ORF">JOF56_005370</name>
</gene>
<dbReference type="PROSITE" id="PS50231">
    <property type="entry name" value="RICIN_B_LECTIN"/>
    <property type="match status" value="1"/>
</dbReference>
<dbReference type="InterPro" id="IPR000772">
    <property type="entry name" value="Ricin_B_lectin"/>
</dbReference>
<evidence type="ECO:0000313" key="2">
    <source>
        <dbReference type="EMBL" id="MBP2324985.1"/>
    </source>
</evidence>
<dbReference type="CDD" id="cd00161">
    <property type="entry name" value="beta-trefoil_Ricin-like"/>
    <property type="match status" value="1"/>
</dbReference>
<dbReference type="SUPFAM" id="SSF50370">
    <property type="entry name" value="Ricin B-like lectins"/>
    <property type="match status" value="1"/>
</dbReference>
<feature type="domain" description="Ricin B lectin" evidence="1">
    <location>
        <begin position="30"/>
        <end position="91"/>
    </location>
</feature>
<evidence type="ECO:0000259" key="1">
    <source>
        <dbReference type="Pfam" id="PF14200"/>
    </source>
</evidence>
<name>A0ABS4TKN6_9PSEU</name>
<protein>
    <recommendedName>
        <fullName evidence="1">Ricin B lectin domain-containing protein</fullName>
    </recommendedName>
</protein>
<dbReference type="Gene3D" id="2.80.10.50">
    <property type="match status" value="1"/>
</dbReference>
<comment type="caution">
    <text evidence="2">The sequence shown here is derived from an EMBL/GenBank/DDBJ whole genome shotgun (WGS) entry which is preliminary data.</text>
</comment>
<dbReference type="InterPro" id="IPR035992">
    <property type="entry name" value="Ricin_B-like_lectins"/>
</dbReference>